<organism evidence="7">
    <name type="scientific">Brevibacillus laterosporus</name>
    <name type="common">Bacillus laterosporus</name>
    <dbReference type="NCBI Taxonomy" id="1465"/>
    <lineage>
        <taxon>Bacteria</taxon>
        <taxon>Bacillati</taxon>
        <taxon>Bacillota</taxon>
        <taxon>Bacilli</taxon>
        <taxon>Bacillales</taxon>
        <taxon>Paenibacillaceae</taxon>
        <taxon>Brevibacillus</taxon>
    </lineage>
</organism>
<evidence type="ECO:0000256" key="1">
    <source>
        <dbReference type="ARBA" id="ARBA00006773"/>
    </source>
</evidence>
<dbReference type="PANTHER" id="PTHR11113">
    <property type="entry name" value="N-ACETYLGLUCOSAMINE-6-PHOSPHATE DEACETYLASE"/>
    <property type="match status" value="1"/>
</dbReference>
<dbReference type="EC" id="3.5.4.2" evidence="2"/>
<gene>
    <name evidence="7" type="ORF">EX87_06240</name>
</gene>
<dbReference type="SUPFAM" id="SSF51338">
    <property type="entry name" value="Composite domain of metallo-dependent hydrolases"/>
    <property type="match status" value="1"/>
</dbReference>
<dbReference type="InterPro" id="IPR006680">
    <property type="entry name" value="Amidohydro-rel"/>
</dbReference>
<name>A0A0F7EFU5_BRELA</name>
<evidence type="ECO:0000259" key="5">
    <source>
        <dbReference type="Pfam" id="PF01979"/>
    </source>
</evidence>
<comment type="catalytic activity">
    <reaction evidence="4">
        <text>adenine + H2O + H(+) = hypoxanthine + NH4(+)</text>
        <dbReference type="Rhea" id="RHEA:23688"/>
        <dbReference type="ChEBI" id="CHEBI:15377"/>
        <dbReference type="ChEBI" id="CHEBI:15378"/>
        <dbReference type="ChEBI" id="CHEBI:16708"/>
        <dbReference type="ChEBI" id="CHEBI:17368"/>
        <dbReference type="ChEBI" id="CHEBI:28938"/>
        <dbReference type="EC" id="3.5.4.2"/>
    </reaction>
</comment>
<dbReference type="Gene3D" id="2.30.40.10">
    <property type="entry name" value="Urease, subunit C, domain 1"/>
    <property type="match status" value="1"/>
</dbReference>
<sequence length="596" mass="66896">MRARKLTEMAYKQMIRTAKGLEAASVWITGGTILDVYTKSWRQADIVLSGERIAYVGEKAPFVNQDTICINAKDKYIVPGYIEPHAHPFQWYNPFTLADYALQTGTTTMVSDSLFLFQLLPYDKLSSLLDEINKHPVKQFFWARLDSQTLPDPEGVFQRERIKELLAHPLVIQAGELTDWRGILDEREELLEGMHYALDLGKRIEGHHPGASYQTLALAAAHGVGACHESMTADELLHRLQVGMYATLRHSSIRPDLPKLIKEWKQLGLPWSPRMMLTSDGATAPMLRNGVMDYTIRVAIEAGMPMEEAYVMATLNPATYYQMDTEIGGIAPGRVADILLLTERSNPTPETVIANGLLIADEGQAKAKIPKRQLSEFISIGSTMEETVSDHWFQFPEQEQEQEQEQAQAQALHLDSLPVICMMNSVISKLDTTTVIHNWEELVQIPDAMLAVLIDPKTKQLTKAILRGFAVELEALATTFHASTEFLVLGRNPQAMKAALQEIVASKGGVAIIEKEEVLFHMPLPIGGKMTDEPMEIVMEKSELFTTLMRERGYRFDDPIYSLLFFTATHLPFVRFTKAGIYEVKTGTMIYPASPI</sequence>
<comment type="similarity">
    <text evidence="1">Belongs to the metallo-dependent hydrolases superfamily. Adenine deaminase family.</text>
</comment>
<feature type="domain" description="Adenine deaminase C-terminal" evidence="6">
    <location>
        <begin position="446"/>
        <end position="586"/>
    </location>
</feature>
<evidence type="ECO:0000259" key="6">
    <source>
        <dbReference type="Pfam" id="PF13382"/>
    </source>
</evidence>
<dbReference type="EMBL" id="CP011074">
    <property type="protein sequence ID" value="AKF93293.1"/>
    <property type="molecule type" value="Genomic_DNA"/>
</dbReference>
<evidence type="ECO:0000313" key="7">
    <source>
        <dbReference type="EMBL" id="AKF93293.1"/>
    </source>
</evidence>
<feature type="domain" description="Amidohydrolase-related" evidence="5">
    <location>
        <begin position="76"/>
        <end position="356"/>
    </location>
</feature>
<evidence type="ECO:0000256" key="3">
    <source>
        <dbReference type="ARBA" id="ARBA00022801"/>
    </source>
</evidence>
<dbReference type="PANTHER" id="PTHR11113:SF6">
    <property type="entry name" value="ADENINE DEAMINASE YERA-RELATED"/>
    <property type="match status" value="1"/>
</dbReference>
<dbReference type="InterPro" id="IPR026912">
    <property type="entry name" value="Adenine_deam_C"/>
</dbReference>
<dbReference type="Gene3D" id="3.20.20.140">
    <property type="entry name" value="Metal-dependent hydrolases"/>
    <property type="match status" value="1"/>
</dbReference>
<proteinExistence type="inferred from homology"/>
<dbReference type="AlphaFoldDB" id="A0A0F7EFU5"/>
<dbReference type="GO" id="GO:0000034">
    <property type="term" value="F:adenine deaminase activity"/>
    <property type="evidence" value="ECO:0007669"/>
    <property type="project" value="UniProtKB-EC"/>
</dbReference>
<dbReference type="InterPro" id="IPR011059">
    <property type="entry name" value="Metal-dep_hydrolase_composite"/>
</dbReference>
<keyword evidence="3" id="KW-0378">Hydrolase</keyword>
<reference evidence="7" key="1">
    <citation type="submission" date="2015-03" db="EMBL/GenBank/DDBJ databases">
        <title>MIGS Cultured Bacterial/Archaeal sample from Brevibacillus laterosporus.</title>
        <authorList>
            <person name="Zeng D."/>
            <person name="Zhu L."/>
            <person name="Dong G."/>
            <person name="Ye W."/>
            <person name="Ren D."/>
            <person name="Wu L."/>
            <person name="Xu J."/>
            <person name="Li G."/>
            <person name="Guo L."/>
        </authorList>
    </citation>
    <scope>NUCLEOTIDE SEQUENCE</scope>
    <source>
        <strain evidence="7">B9</strain>
    </source>
</reference>
<evidence type="ECO:0000256" key="4">
    <source>
        <dbReference type="ARBA" id="ARBA00047720"/>
    </source>
</evidence>
<dbReference type="RefSeq" id="WP_031412089.1">
    <property type="nucleotide sequence ID" value="NZ_CP011074.1"/>
</dbReference>
<dbReference type="SUPFAM" id="SSF51556">
    <property type="entry name" value="Metallo-dependent hydrolases"/>
    <property type="match status" value="1"/>
</dbReference>
<protein>
    <recommendedName>
        <fullName evidence="2">adenine deaminase</fullName>
        <ecNumber evidence="2">3.5.4.2</ecNumber>
    </recommendedName>
</protein>
<dbReference type="InterPro" id="IPR032466">
    <property type="entry name" value="Metal_Hydrolase"/>
</dbReference>
<dbReference type="Pfam" id="PF01979">
    <property type="entry name" value="Amidohydro_1"/>
    <property type="match status" value="1"/>
</dbReference>
<evidence type="ECO:0000256" key="2">
    <source>
        <dbReference type="ARBA" id="ARBA00012782"/>
    </source>
</evidence>
<accession>A0A0F7EFU5</accession>
<dbReference type="Pfam" id="PF13382">
    <property type="entry name" value="Adenine_deam_C"/>
    <property type="match status" value="1"/>
</dbReference>